<dbReference type="PANTHER" id="PTHR11102:SF160">
    <property type="entry name" value="ERAD-ASSOCIATED E3 UBIQUITIN-PROTEIN LIGASE COMPONENT HRD3"/>
    <property type="match status" value="1"/>
</dbReference>
<dbReference type="Gene3D" id="1.25.40.10">
    <property type="entry name" value="Tetratricopeptide repeat domain"/>
    <property type="match status" value="3"/>
</dbReference>
<evidence type="ECO:0000259" key="3">
    <source>
        <dbReference type="PROSITE" id="PS50011"/>
    </source>
</evidence>
<feature type="domain" description="Protein kinase" evidence="3">
    <location>
        <begin position="1"/>
        <end position="276"/>
    </location>
</feature>
<evidence type="ECO:0000256" key="2">
    <source>
        <dbReference type="SAM" id="MobiDB-lite"/>
    </source>
</evidence>
<feature type="region of interest" description="Disordered" evidence="2">
    <location>
        <begin position="318"/>
        <end position="338"/>
    </location>
</feature>
<dbReference type="SMART" id="SM00671">
    <property type="entry name" value="SEL1"/>
    <property type="match status" value="10"/>
</dbReference>
<dbReference type="Gene3D" id="1.10.510.10">
    <property type="entry name" value="Transferase(Phosphotransferase) domain 1"/>
    <property type="match status" value="1"/>
</dbReference>
<evidence type="ECO:0000313" key="4">
    <source>
        <dbReference type="EMBL" id="OHT16627.1"/>
    </source>
</evidence>
<proteinExistence type="inferred from homology"/>
<dbReference type="SUPFAM" id="SSF81901">
    <property type="entry name" value="HCP-like"/>
    <property type="match status" value="4"/>
</dbReference>
<dbReference type="InterPro" id="IPR011990">
    <property type="entry name" value="TPR-like_helical_dom_sf"/>
</dbReference>
<gene>
    <name evidence="4" type="ORF">TRFO_13045</name>
</gene>
<dbReference type="GO" id="GO:0004672">
    <property type="term" value="F:protein kinase activity"/>
    <property type="evidence" value="ECO:0007669"/>
    <property type="project" value="InterPro"/>
</dbReference>
<comment type="similarity">
    <text evidence="1">Belongs to the sel-1 family.</text>
</comment>
<dbReference type="Proteomes" id="UP000179807">
    <property type="component" value="Unassembled WGS sequence"/>
</dbReference>
<dbReference type="EMBL" id="MLAK01000089">
    <property type="protein sequence ID" value="OHT16627.1"/>
    <property type="molecule type" value="Genomic_DNA"/>
</dbReference>
<dbReference type="SUPFAM" id="SSF56112">
    <property type="entry name" value="Protein kinase-like (PK-like)"/>
    <property type="match status" value="1"/>
</dbReference>
<accession>A0A1J4KZE8</accession>
<evidence type="ECO:0000313" key="5">
    <source>
        <dbReference type="Proteomes" id="UP000179807"/>
    </source>
</evidence>
<dbReference type="PROSITE" id="PS50011">
    <property type="entry name" value="PROTEIN_KINASE_DOM"/>
    <property type="match status" value="1"/>
</dbReference>
<dbReference type="RefSeq" id="XP_068369763.1">
    <property type="nucleotide sequence ID" value="XM_068497000.1"/>
</dbReference>
<dbReference type="InterPro" id="IPR050767">
    <property type="entry name" value="Sel1_AlgK"/>
</dbReference>
<dbReference type="GeneID" id="94831704"/>
<name>A0A1J4KZE8_9EUKA</name>
<feature type="region of interest" description="Disordered" evidence="2">
    <location>
        <begin position="518"/>
        <end position="581"/>
    </location>
</feature>
<reference evidence="4" key="1">
    <citation type="submission" date="2016-10" db="EMBL/GenBank/DDBJ databases">
        <authorList>
            <person name="Benchimol M."/>
            <person name="Almeida L.G."/>
            <person name="Vasconcelos A.T."/>
            <person name="Perreira-Neves A."/>
            <person name="Rosa I.A."/>
            <person name="Tasca T."/>
            <person name="Bogo M.R."/>
            <person name="de Souza W."/>
        </authorList>
    </citation>
    <scope>NUCLEOTIDE SEQUENCE [LARGE SCALE GENOMIC DNA]</scope>
    <source>
        <strain evidence="4">K</strain>
    </source>
</reference>
<evidence type="ECO:0000256" key="1">
    <source>
        <dbReference type="ARBA" id="ARBA00038101"/>
    </source>
</evidence>
<dbReference type="GO" id="GO:0005524">
    <property type="term" value="F:ATP binding"/>
    <property type="evidence" value="ECO:0007669"/>
    <property type="project" value="InterPro"/>
</dbReference>
<dbReference type="PANTHER" id="PTHR11102">
    <property type="entry name" value="SEL-1-LIKE PROTEIN"/>
    <property type="match status" value="1"/>
</dbReference>
<dbReference type="Pfam" id="PF07714">
    <property type="entry name" value="PK_Tyr_Ser-Thr"/>
    <property type="match status" value="1"/>
</dbReference>
<sequence length="910" mass="103420">MDASPQAFPPESMSLVKEVSHFLNYDTRIMKTELNQKYLACYSTNSGDFKRLNEEAKGLHLLEHRSLNKFIGIGKNQIAAFYQEIPFCNLSQILPEMNPTEKLVVLYGVASALNYLHSNNILFYNLNSTHIYLNRLHEPLLDSYGLSSFVPKISELPFVAPELLNLKQNHNLSSQANFNKTPKQNNQKENIDLSCVDIFSFGYFMIEVITGSRPSLLRRTSDRYMYSFPSDLPDFIKPLVIKCIKHDPKERATFPEILKGLSEASCVDVNVNEDLFSTYTKNVSKGHIIFARPTFQYPISRFLQQNETETNISIRTNINDNTHADNNNNNNNNDNVKNGENAQQLIQISEPNSRDQNGVPSIDIPRIRFRFHQPETARPNNIAPLSGTRHAQQSSNSLPVLPFRSFQMQMFMHQEVPNINDIDVEELQKRNDPDSKYLLGYYHEENHEYEQAFALYNEASKKDHAHALYRMGLLFMNGQGCKKNIRRASKLFLKAAKQRHSDAAYQFCILHSDKHPTDVPDLSTYRNNRVNKAGYKATSENKDNKKNPRNKNISKQNPNVEEKNENKNNINDEQREKPDSETIEELKQCMSYLQYSADIGFADSIFKLAYLVENGLCFEKDEIKAFDLYRRAALRGVIDAQYCVAIRLLEGRGTPRVFSDAAFFLQKATRKGHVDACYKYAELLESGIGIRKNISKAAEFYREAASKGHPGAKRNYARMLRSGNEAVPKNERMAFSLMNDSASAGDIEALNELGEMYESGCGVDKNLKEAFNCFVKASKHSNSKAQSRACVNLGLMYETGHATQADSQKACEYFKTAANQKDPLGQFHFARALENGIGIQKDLSKAAVFYRLSANQGCSRAQYNIARYLEYGLGIEKDKSLAIQYYKCAARQGVKAAEKAVLRLRPNNCL</sequence>
<dbReference type="InterPro" id="IPR006597">
    <property type="entry name" value="Sel1-like"/>
</dbReference>
<comment type="caution">
    <text evidence="4">The sequence shown here is derived from an EMBL/GenBank/DDBJ whole genome shotgun (WGS) entry which is preliminary data.</text>
</comment>
<organism evidence="4 5">
    <name type="scientific">Tritrichomonas foetus</name>
    <dbReference type="NCBI Taxonomy" id="1144522"/>
    <lineage>
        <taxon>Eukaryota</taxon>
        <taxon>Metamonada</taxon>
        <taxon>Parabasalia</taxon>
        <taxon>Tritrichomonadida</taxon>
        <taxon>Tritrichomonadidae</taxon>
        <taxon>Tritrichomonas</taxon>
    </lineage>
</organism>
<dbReference type="InterPro" id="IPR001245">
    <property type="entry name" value="Ser-Thr/Tyr_kinase_cat_dom"/>
</dbReference>
<feature type="compositionally biased region" description="Basic and acidic residues" evidence="2">
    <location>
        <begin position="560"/>
        <end position="581"/>
    </location>
</feature>
<dbReference type="Pfam" id="PF08238">
    <property type="entry name" value="Sel1"/>
    <property type="match status" value="10"/>
</dbReference>
<dbReference type="InterPro" id="IPR011009">
    <property type="entry name" value="Kinase-like_dom_sf"/>
</dbReference>
<dbReference type="InterPro" id="IPR000719">
    <property type="entry name" value="Prot_kinase_dom"/>
</dbReference>
<keyword evidence="5" id="KW-1185">Reference proteome</keyword>
<protein>
    <recommendedName>
        <fullName evidence="3">Protein kinase domain-containing protein</fullName>
    </recommendedName>
</protein>
<dbReference type="OrthoDB" id="272077at2759"/>
<feature type="region of interest" description="Disordered" evidence="2">
    <location>
        <begin position="374"/>
        <end position="396"/>
    </location>
</feature>
<dbReference type="SMART" id="SM00220">
    <property type="entry name" value="S_TKc"/>
    <property type="match status" value="1"/>
</dbReference>
<dbReference type="AlphaFoldDB" id="A0A1J4KZE8"/>
<dbReference type="VEuPathDB" id="TrichDB:TRFO_13045"/>